<feature type="domain" description="Alpha/beta-hydrolase N-terminal" evidence="2">
    <location>
        <begin position="44"/>
        <end position="91"/>
    </location>
</feature>
<dbReference type="Pfam" id="PF15420">
    <property type="entry name" value="Abhydrolase_9_N"/>
    <property type="match status" value="1"/>
</dbReference>
<evidence type="ECO:0000256" key="1">
    <source>
        <dbReference type="SAM" id="Phobius"/>
    </source>
</evidence>
<accession>A0A0U1DJG9</accession>
<organism evidence="3 4">
    <name type="scientific">Mycolicibacterium conceptionense</name>
    <dbReference type="NCBI Taxonomy" id="451644"/>
    <lineage>
        <taxon>Bacteria</taxon>
        <taxon>Bacillati</taxon>
        <taxon>Actinomycetota</taxon>
        <taxon>Actinomycetes</taxon>
        <taxon>Mycobacteriales</taxon>
        <taxon>Mycobacteriaceae</taxon>
        <taxon>Mycolicibacterium</taxon>
    </lineage>
</organism>
<proteinExistence type="predicted"/>
<evidence type="ECO:0000313" key="3">
    <source>
        <dbReference type="EMBL" id="CQD17457.1"/>
    </source>
</evidence>
<keyword evidence="1" id="KW-1133">Transmembrane helix</keyword>
<dbReference type="Proteomes" id="UP000182227">
    <property type="component" value="Unassembled WGS sequence"/>
</dbReference>
<keyword evidence="1" id="KW-0472">Membrane</keyword>
<evidence type="ECO:0000259" key="2">
    <source>
        <dbReference type="Pfam" id="PF15420"/>
    </source>
</evidence>
<name>A0A0U1DJG9_9MYCO</name>
<dbReference type="AlphaFoldDB" id="A0A0U1DJG9"/>
<feature type="transmembrane region" description="Helical" evidence="1">
    <location>
        <begin position="55"/>
        <end position="78"/>
    </location>
</feature>
<dbReference type="InterPro" id="IPR027788">
    <property type="entry name" value="Alpha/beta-hydrolase_N_dom"/>
</dbReference>
<evidence type="ECO:0000313" key="4">
    <source>
        <dbReference type="Proteomes" id="UP000182227"/>
    </source>
</evidence>
<dbReference type="EMBL" id="CTEF01000003">
    <property type="protein sequence ID" value="CQD17457.1"/>
    <property type="molecule type" value="Genomic_DNA"/>
</dbReference>
<sequence length="95" mass="10191">MTDAAVADETAPPPVAPVARPDWWVRHYTFFGTAVGLVFIWFSLTPSLLPRGPLFQGLVSGGAGAIGYGLGVFGVWLVRYMRSAQTSRRPRSGPG</sequence>
<keyword evidence="1 3" id="KW-0812">Transmembrane</keyword>
<feature type="transmembrane region" description="Helical" evidence="1">
    <location>
        <begin position="28"/>
        <end position="49"/>
    </location>
</feature>
<protein>
    <submittedName>
        <fullName evidence="3">Transmembrane protein</fullName>
    </submittedName>
</protein>
<gene>
    <name evidence="3" type="ORF">BN970_03741</name>
</gene>
<reference evidence="3 4" key="1">
    <citation type="submission" date="2015-03" db="EMBL/GenBank/DDBJ databases">
        <authorList>
            <person name="Murphy D."/>
        </authorList>
    </citation>
    <scope>NUCLEOTIDE SEQUENCE [LARGE SCALE GENOMIC DNA]</scope>
    <source>
        <strain evidence="3 4">D16</strain>
    </source>
</reference>